<evidence type="ECO:0000256" key="12">
    <source>
        <dbReference type="SAM" id="Phobius"/>
    </source>
</evidence>
<evidence type="ECO:0000313" key="15">
    <source>
        <dbReference type="EMBL" id="MFD1055766.1"/>
    </source>
</evidence>
<evidence type="ECO:0000256" key="3">
    <source>
        <dbReference type="ARBA" id="ARBA00022475"/>
    </source>
</evidence>
<feature type="domain" description="Putative zinc-finger" evidence="14">
    <location>
        <begin position="4"/>
        <end position="36"/>
    </location>
</feature>
<dbReference type="InterPro" id="IPR018764">
    <property type="entry name" value="RskA_C"/>
</dbReference>
<dbReference type="Proteomes" id="UP001597046">
    <property type="component" value="Unassembled WGS sequence"/>
</dbReference>
<dbReference type="PANTHER" id="PTHR37461:SF1">
    <property type="entry name" value="ANTI-SIGMA-K FACTOR RSKA"/>
    <property type="match status" value="1"/>
</dbReference>
<keyword evidence="5 12" id="KW-1133">Transmembrane helix</keyword>
<dbReference type="Gene3D" id="1.10.10.1320">
    <property type="entry name" value="Anti-sigma factor, zinc-finger domain"/>
    <property type="match status" value="1"/>
</dbReference>
<evidence type="ECO:0000256" key="6">
    <source>
        <dbReference type="ARBA" id="ARBA00023015"/>
    </source>
</evidence>
<evidence type="ECO:0000256" key="7">
    <source>
        <dbReference type="ARBA" id="ARBA00023136"/>
    </source>
</evidence>
<dbReference type="PANTHER" id="PTHR37461">
    <property type="entry name" value="ANTI-SIGMA-K FACTOR RSKA"/>
    <property type="match status" value="1"/>
</dbReference>
<feature type="compositionally biased region" description="Basic and acidic residues" evidence="11">
    <location>
        <begin position="115"/>
        <end position="126"/>
    </location>
</feature>
<feature type="domain" description="Anti-sigma K factor RskA C-terminal" evidence="13">
    <location>
        <begin position="141"/>
        <end position="274"/>
    </location>
</feature>
<accession>A0ABW3MYU5</accession>
<evidence type="ECO:0000259" key="14">
    <source>
        <dbReference type="Pfam" id="PF13490"/>
    </source>
</evidence>
<keyword evidence="6" id="KW-0805">Transcription regulation</keyword>
<reference evidence="16" key="1">
    <citation type="journal article" date="2019" name="Int. J. Syst. Evol. Microbiol.">
        <title>The Global Catalogue of Microorganisms (GCM) 10K type strain sequencing project: providing services to taxonomists for standard genome sequencing and annotation.</title>
        <authorList>
            <consortium name="The Broad Institute Genomics Platform"/>
            <consortium name="The Broad Institute Genome Sequencing Center for Infectious Disease"/>
            <person name="Wu L."/>
            <person name="Ma J."/>
        </authorList>
    </citation>
    <scope>NUCLEOTIDE SEQUENCE [LARGE SCALE GENOMIC DNA]</scope>
    <source>
        <strain evidence="16">CCUG 57508</strain>
    </source>
</reference>
<dbReference type="Pfam" id="PF13490">
    <property type="entry name" value="zf-HC2"/>
    <property type="match status" value="1"/>
</dbReference>
<sequence>MSDDIHALSGAYAVDAIDDVERAHFERHLAGCPDCQAEVASLRAAASQLAVLTESAPPPSLRAKVLSEISKVRPLPPLTAPQTERGDDTLQPSAPDAEDSAAGASTTGVPIGGTDQRDAADELGERRRSRSARLGRGWRLVVAAATVAVLAIGGFTVWRQVNTDPTRVIADQVLAAPDATSTAKRFPDGSTATVWRSESLHRAVIVTSKMADAPNGKVYQLWLQDPTGHMASAGVMPPGPDQVVVLEGDASKAKGAGITVEPPGGSGQPTSDPIALFAFA</sequence>
<evidence type="ECO:0000256" key="1">
    <source>
        <dbReference type="ARBA" id="ARBA00004167"/>
    </source>
</evidence>
<organism evidence="15 16">
    <name type="scientific">Terrabacter terrigena</name>
    <dbReference type="NCBI Taxonomy" id="574718"/>
    <lineage>
        <taxon>Bacteria</taxon>
        <taxon>Bacillati</taxon>
        <taxon>Actinomycetota</taxon>
        <taxon>Actinomycetes</taxon>
        <taxon>Micrococcales</taxon>
        <taxon>Intrasporangiaceae</taxon>
        <taxon>Terrabacter</taxon>
    </lineage>
</organism>
<feature type="transmembrane region" description="Helical" evidence="12">
    <location>
        <begin position="137"/>
        <end position="158"/>
    </location>
</feature>
<comment type="caution">
    <text evidence="15">The sequence shown here is derived from an EMBL/GenBank/DDBJ whole genome shotgun (WGS) entry which is preliminary data.</text>
</comment>
<evidence type="ECO:0000256" key="5">
    <source>
        <dbReference type="ARBA" id="ARBA00022989"/>
    </source>
</evidence>
<dbReference type="InterPro" id="IPR027383">
    <property type="entry name" value="Znf_put"/>
</dbReference>
<evidence type="ECO:0000256" key="10">
    <source>
        <dbReference type="ARBA" id="ARBA00030803"/>
    </source>
</evidence>
<dbReference type="InterPro" id="IPR051474">
    <property type="entry name" value="Anti-sigma-K/W_factor"/>
</dbReference>
<evidence type="ECO:0000313" key="16">
    <source>
        <dbReference type="Proteomes" id="UP001597046"/>
    </source>
</evidence>
<gene>
    <name evidence="15" type="ORF">ACFQ2V_15740</name>
</gene>
<protein>
    <recommendedName>
        <fullName evidence="10">Regulator of SigK</fullName>
    </recommendedName>
    <alternativeName>
        <fullName evidence="9">Sigma-K anti-sigma factor RskA</fullName>
    </alternativeName>
</protein>
<dbReference type="EMBL" id="JBHTKH010000011">
    <property type="protein sequence ID" value="MFD1055766.1"/>
    <property type="molecule type" value="Genomic_DNA"/>
</dbReference>
<name>A0ABW3MYU5_9MICO</name>
<dbReference type="RefSeq" id="WP_386053800.1">
    <property type="nucleotide sequence ID" value="NZ_JBHTKH010000011.1"/>
</dbReference>
<keyword evidence="3" id="KW-1003">Cell membrane</keyword>
<comment type="subcellular location">
    <subcellularLocation>
        <location evidence="2">Cell membrane</location>
    </subcellularLocation>
    <subcellularLocation>
        <location evidence="1">Membrane</location>
        <topology evidence="1">Single-pass membrane protein</topology>
    </subcellularLocation>
</comment>
<evidence type="ECO:0000256" key="4">
    <source>
        <dbReference type="ARBA" id="ARBA00022692"/>
    </source>
</evidence>
<keyword evidence="16" id="KW-1185">Reference proteome</keyword>
<evidence type="ECO:0000256" key="9">
    <source>
        <dbReference type="ARBA" id="ARBA00029829"/>
    </source>
</evidence>
<evidence type="ECO:0000259" key="13">
    <source>
        <dbReference type="Pfam" id="PF10099"/>
    </source>
</evidence>
<proteinExistence type="predicted"/>
<dbReference type="InterPro" id="IPR041916">
    <property type="entry name" value="Anti_sigma_zinc_sf"/>
</dbReference>
<feature type="region of interest" description="Disordered" evidence="11">
    <location>
        <begin position="73"/>
        <end position="129"/>
    </location>
</feature>
<keyword evidence="7 12" id="KW-0472">Membrane</keyword>
<dbReference type="Pfam" id="PF10099">
    <property type="entry name" value="RskA_C"/>
    <property type="match status" value="1"/>
</dbReference>
<evidence type="ECO:0000256" key="2">
    <source>
        <dbReference type="ARBA" id="ARBA00004236"/>
    </source>
</evidence>
<keyword evidence="8" id="KW-0804">Transcription</keyword>
<evidence type="ECO:0000256" key="11">
    <source>
        <dbReference type="SAM" id="MobiDB-lite"/>
    </source>
</evidence>
<keyword evidence="4 12" id="KW-0812">Transmembrane</keyword>
<evidence type="ECO:0000256" key="8">
    <source>
        <dbReference type="ARBA" id="ARBA00023163"/>
    </source>
</evidence>